<dbReference type="PRINTS" id="PR00922">
    <property type="entry name" value="DADACBPTASE3"/>
</dbReference>
<dbReference type="SUPFAM" id="SSF56601">
    <property type="entry name" value="beta-lactamase/transpeptidase-like"/>
    <property type="match status" value="1"/>
</dbReference>
<keyword evidence="4" id="KW-0121">Carboxypeptidase</keyword>
<evidence type="ECO:0000256" key="2">
    <source>
        <dbReference type="ARBA" id="ARBA00022801"/>
    </source>
</evidence>
<dbReference type="InterPro" id="IPR000667">
    <property type="entry name" value="Peptidase_S13"/>
</dbReference>
<organism evidence="4">
    <name type="scientific">Symploca sp. SIO1C4</name>
    <dbReference type="NCBI Taxonomy" id="2607765"/>
    <lineage>
        <taxon>Bacteria</taxon>
        <taxon>Bacillati</taxon>
        <taxon>Cyanobacteriota</taxon>
        <taxon>Cyanophyceae</taxon>
        <taxon>Coleofasciculales</taxon>
        <taxon>Coleofasciculaceae</taxon>
        <taxon>Symploca</taxon>
    </lineage>
</organism>
<protein>
    <submittedName>
        <fullName evidence="4">D-alanyl-D-alanine carboxypeptidase</fullName>
    </submittedName>
</protein>
<comment type="caution">
    <text evidence="4">The sequence shown here is derived from an EMBL/GenBank/DDBJ whole genome shotgun (WGS) entry which is preliminary data.</text>
</comment>
<feature type="non-terminal residue" evidence="4">
    <location>
        <position position="1"/>
    </location>
</feature>
<dbReference type="AlphaFoldDB" id="A0A6B3NGM7"/>
<proteinExistence type="inferred from homology"/>
<keyword evidence="4" id="KW-0645">Protease</keyword>
<keyword evidence="2" id="KW-0378">Hydrolase</keyword>
<dbReference type="PANTHER" id="PTHR30023">
    <property type="entry name" value="D-ALANYL-D-ALANINE CARBOXYPEPTIDASE"/>
    <property type="match status" value="1"/>
</dbReference>
<dbReference type="PANTHER" id="PTHR30023:SF0">
    <property type="entry name" value="PENICILLIN-SENSITIVE CARBOXYPEPTIDASE A"/>
    <property type="match status" value="1"/>
</dbReference>
<dbReference type="GO" id="GO:0000270">
    <property type="term" value="P:peptidoglycan metabolic process"/>
    <property type="evidence" value="ECO:0007669"/>
    <property type="project" value="TreeGrafter"/>
</dbReference>
<reference evidence="4" key="1">
    <citation type="submission" date="2019-11" db="EMBL/GenBank/DDBJ databases">
        <title>Genomic insights into an expanded diversity of filamentous marine cyanobacteria reveals the extraordinary biosynthetic potential of Moorea and Okeania.</title>
        <authorList>
            <person name="Ferreira Leao T."/>
            <person name="Wang M."/>
            <person name="Moss N."/>
            <person name="Da Silva R."/>
            <person name="Sanders J."/>
            <person name="Nurk S."/>
            <person name="Gurevich A."/>
            <person name="Humphrey G."/>
            <person name="Reher R."/>
            <person name="Zhu Q."/>
            <person name="Belda-Ferre P."/>
            <person name="Glukhov E."/>
            <person name="Rex R."/>
            <person name="Dorrestein P.C."/>
            <person name="Knight R."/>
            <person name="Pevzner P."/>
            <person name="Gerwick W.H."/>
            <person name="Gerwick L."/>
        </authorList>
    </citation>
    <scope>NUCLEOTIDE SEQUENCE</scope>
    <source>
        <strain evidence="4">SIO1C4</strain>
    </source>
</reference>
<dbReference type="Pfam" id="PF02113">
    <property type="entry name" value="Peptidase_S13"/>
    <property type="match status" value="1"/>
</dbReference>
<evidence type="ECO:0000256" key="1">
    <source>
        <dbReference type="ARBA" id="ARBA00006096"/>
    </source>
</evidence>
<evidence type="ECO:0000313" key="4">
    <source>
        <dbReference type="EMBL" id="NER29702.1"/>
    </source>
</evidence>
<dbReference type="InterPro" id="IPR012338">
    <property type="entry name" value="Beta-lactam/transpept-like"/>
</dbReference>
<dbReference type="GO" id="GO:0004185">
    <property type="term" value="F:serine-type carboxypeptidase activity"/>
    <property type="evidence" value="ECO:0007669"/>
    <property type="project" value="InterPro"/>
</dbReference>
<feature type="region of interest" description="Disordered" evidence="3">
    <location>
        <begin position="258"/>
        <end position="281"/>
    </location>
</feature>
<dbReference type="Gene3D" id="3.40.710.10">
    <property type="entry name" value="DD-peptidase/beta-lactamase superfamily"/>
    <property type="match status" value="1"/>
</dbReference>
<accession>A0A6B3NGM7</accession>
<dbReference type="GO" id="GO:0006508">
    <property type="term" value="P:proteolysis"/>
    <property type="evidence" value="ECO:0007669"/>
    <property type="project" value="InterPro"/>
</dbReference>
<name>A0A6B3NGM7_9CYAN</name>
<gene>
    <name evidence="4" type="ORF">F6J89_19315</name>
</gene>
<dbReference type="EMBL" id="JAAHFQ010000416">
    <property type="protein sequence ID" value="NER29702.1"/>
    <property type="molecule type" value="Genomic_DNA"/>
</dbReference>
<evidence type="ECO:0000256" key="3">
    <source>
        <dbReference type="SAM" id="MobiDB-lite"/>
    </source>
</evidence>
<sequence>NTLNEMGIKRVTGNLVVIGKFYMNFATDTLTTGNLLKQGLNSQLWSTEAQTQYRTMPPGTPRPKVAISGSLQILPLPPSNLDPLVRHYSFPMAELLKKMNRYSNNKMSEMLANSVGGAKAVARKAAEAAKVPAAEISLQNGSGLGIDNRISPRAATAMFLAINRYLKPHSMTVADVFAIVGEDEGILDERQLPKLAVVKSGSLDNVSALAGALPTKSQGTVWFTIINGGGENLKGFRSTQESLLQEFINQWEAQQSLPAELTPNPDRMSKASSNEIVKKQS</sequence>
<comment type="similarity">
    <text evidence="1">Belongs to the peptidase S13 family.</text>
</comment>